<dbReference type="GO" id="GO:0039693">
    <property type="term" value="P:viral DNA genome replication"/>
    <property type="evidence" value="ECO:0007669"/>
    <property type="project" value="UniProtKB-KW"/>
</dbReference>
<proteinExistence type="predicted"/>
<dbReference type="PROSITE" id="PS50818">
    <property type="entry name" value="INTEIN_C_TER"/>
    <property type="match status" value="1"/>
</dbReference>
<dbReference type="SUPFAM" id="SSF56672">
    <property type="entry name" value="DNA/RNA polymerases"/>
    <property type="match status" value="1"/>
</dbReference>
<protein>
    <submittedName>
        <fullName evidence="4">DNA POLYMERASE</fullName>
    </submittedName>
</protein>
<dbReference type="InterPro" id="IPR006141">
    <property type="entry name" value="Intein_N"/>
</dbReference>
<dbReference type="InterPro" id="IPR002298">
    <property type="entry name" value="DNA_polymerase_A"/>
</dbReference>
<dbReference type="Gene3D" id="1.10.150.20">
    <property type="entry name" value="5' to 3' exonuclease, C-terminal subdomain"/>
    <property type="match status" value="1"/>
</dbReference>
<keyword evidence="2" id="KW-1194">Viral DNA replication</keyword>
<accession>A0A8S5NIV4</accession>
<feature type="domain" description="DNA-directed DNA polymerase family A palm" evidence="3">
    <location>
        <begin position="263"/>
        <end position="497"/>
    </location>
</feature>
<dbReference type="InterPro" id="IPR001098">
    <property type="entry name" value="DNA-dir_DNA_pol_A_palm_dom"/>
</dbReference>
<dbReference type="PANTHER" id="PTHR10133:SF27">
    <property type="entry name" value="DNA POLYMERASE NU"/>
    <property type="match status" value="1"/>
</dbReference>
<dbReference type="PANTHER" id="PTHR10133">
    <property type="entry name" value="DNA POLYMERASE I"/>
    <property type="match status" value="1"/>
</dbReference>
<evidence type="ECO:0000256" key="1">
    <source>
        <dbReference type="ARBA" id="ARBA00022705"/>
    </source>
</evidence>
<dbReference type="Pfam" id="PF00476">
    <property type="entry name" value="DNA_pol_A"/>
    <property type="match status" value="1"/>
</dbReference>
<dbReference type="InterPro" id="IPR036844">
    <property type="entry name" value="Hint_dom_sf"/>
</dbReference>
<dbReference type="EMBL" id="BK015181">
    <property type="protein sequence ID" value="DAD94733.1"/>
    <property type="molecule type" value="Genomic_DNA"/>
</dbReference>
<dbReference type="GO" id="GO:0016539">
    <property type="term" value="P:intein-mediated protein splicing"/>
    <property type="evidence" value="ECO:0007669"/>
    <property type="project" value="InterPro"/>
</dbReference>
<dbReference type="PROSITE" id="PS50817">
    <property type="entry name" value="INTEIN_N_TER"/>
    <property type="match status" value="1"/>
</dbReference>
<sequence>MIHAYQSGSDLHTKTQELMFGNLEGLDHDELKRKRTQAKSCFSGDTEILTDKGFVPFNMYDGVTKVAQYNIESQEISYTEPLDFRMIPNQKICVFENENTSLKLTPNHECIIQVQNTRKYMKKLPFEELAGHGQAKYAWVNAGYYNYDKEKFIEDKLTRFVACFVADGSYSASKNAIKFGFTKKRKIDRFRWILKELGVSCEPKIQGKLKISYFTLSDFTLLNLVKRYCTEDKTLLDPALTELNPLVYLEEAGHWDGHTNKFGLIRVSSTNKETLDKMQIMAIQSGVRARLILTKEAHDNVNTTWELSYNLSKKPLSRFESKDIDTRTHHNENYNVYCVTVPEHNIVIRHNGKVSIQGNCNFGFIYGMQAKSFRDYAKGYGLDLSQGEAEDFRNKFFEAYPTLPTWHKKNINFAQSYGYVESPIGRKRFLRDIWSDDWIKRSSAERQALNSAVQGFGSDLCTSAMADVVYSDELDHSKCRVLGTVHDAILVETKEDYSEEASKIIKGIMENPSILKGIKMEVPLVADVEIGKGWGLH</sequence>
<keyword evidence="1" id="KW-0235">DNA replication</keyword>
<organism evidence="4">
    <name type="scientific">Siphoviridae sp. ctK0l2</name>
    <dbReference type="NCBI Taxonomy" id="2826243"/>
    <lineage>
        <taxon>Viruses</taxon>
        <taxon>Duplodnaviria</taxon>
        <taxon>Heunggongvirae</taxon>
        <taxon>Uroviricota</taxon>
        <taxon>Caudoviricetes</taxon>
    </lineage>
</organism>
<dbReference type="SMART" id="SM00482">
    <property type="entry name" value="POLAc"/>
    <property type="match status" value="1"/>
</dbReference>
<evidence type="ECO:0000256" key="2">
    <source>
        <dbReference type="ARBA" id="ARBA00023109"/>
    </source>
</evidence>
<name>A0A8S5NIV4_9CAUD</name>
<evidence type="ECO:0000259" key="3">
    <source>
        <dbReference type="SMART" id="SM00482"/>
    </source>
</evidence>
<dbReference type="GO" id="GO:0006261">
    <property type="term" value="P:DNA-templated DNA replication"/>
    <property type="evidence" value="ECO:0007669"/>
    <property type="project" value="InterPro"/>
</dbReference>
<dbReference type="InterPro" id="IPR030934">
    <property type="entry name" value="Intein_C"/>
</dbReference>
<dbReference type="Gene3D" id="2.170.16.10">
    <property type="entry name" value="Hedgehog/Intein (Hint) domain"/>
    <property type="match status" value="1"/>
</dbReference>
<dbReference type="InterPro" id="IPR043502">
    <property type="entry name" value="DNA/RNA_pol_sf"/>
</dbReference>
<dbReference type="SUPFAM" id="SSF51294">
    <property type="entry name" value="Hedgehog/intein (Hint) domain"/>
    <property type="match status" value="1"/>
</dbReference>
<evidence type="ECO:0000313" key="4">
    <source>
        <dbReference type="EMBL" id="DAD94733.1"/>
    </source>
</evidence>
<dbReference type="GO" id="GO:0003887">
    <property type="term" value="F:DNA-directed DNA polymerase activity"/>
    <property type="evidence" value="ECO:0007669"/>
    <property type="project" value="InterPro"/>
</dbReference>
<dbReference type="GO" id="GO:0006302">
    <property type="term" value="P:double-strand break repair"/>
    <property type="evidence" value="ECO:0007669"/>
    <property type="project" value="TreeGrafter"/>
</dbReference>
<reference evidence="4" key="1">
    <citation type="journal article" date="2021" name="Proc. Natl. Acad. Sci. U.S.A.">
        <title>A Catalog of Tens of Thousands of Viruses from Human Metagenomes Reveals Hidden Associations with Chronic Diseases.</title>
        <authorList>
            <person name="Tisza M.J."/>
            <person name="Buck C.B."/>
        </authorList>
    </citation>
    <scope>NUCLEOTIDE SEQUENCE</scope>
    <source>
        <strain evidence="4">CtK0l2</strain>
    </source>
</reference>
<dbReference type="GO" id="GO:0003677">
    <property type="term" value="F:DNA binding"/>
    <property type="evidence" value="ECO:0007669"/>
    <property type="project" value="InterPro"/>
</dbReference>